<gene>
    <name evidence="1" type="ORF">TM448A03295_0009</name>
</gene>
<evidence type="ECO:0000313" key="1">
    <source>
        <dbReference type="EMBL" id="QJA53192.1"/>
    </source>
</evidence>
<name>A0A6H2A0F6_9ZZZZ</name>
<accession>A0A6H2A0F6</accession>
<protein>
    <submittedName>
        <fullName evidence="1">Uncharacterized protein</fullName>
    </submittedName>
</protein>
<dbReference type="EMBL" id="MT144401">
    <property type="protein sequence ID" value="QJA53192.1"/>
    <property type="molecule type" value="Genomic_DNA"/>
</dbReference>
<proteinExistence type="predicted"/>
<sequence>MPENHNPNIEHAIEGWEAIAKLFNVNSRQMLKRREELSSAGAIFYRLKGTPPRKIVCAFPSLLKAWICRKAAKGEKF</sequence>
<organism evidence="1">
    <name type="scientific">viral metagenome</name>
    <dbReference type="NCBI Taxonomy" id="1070528"/>
    <lineage>
        <taxon>unclassified sequences</taxon>
        <taxon>metagenomes</taxon>
        <taxon>organismal metagenomes</taxon>
    </lineage>
</organism>
<reference evidence="1" key="1">
    <citation type="submission" date="2020-03" db="EMBL/GenBank/DDBJ databases">
        <title>The deep terrestrial virosphere.</title>
        <authorList>
            <person name="Holmfeldt K."/>
            <person name="Nilsson E."/>
            <person name="Simone D."/>
            <person name="Lopez-Fernandez M."/>
            <person name="Wu X."/>
            <person name="de Brujin I."/>
            <person name="Lundin D."/>
            <person name="Andersson A."/>
            <person name="Bertilsson S."/>
            <person name="Dopson M."/>
        </authorList>
    </citation>
    <scope>NUCLEOTIDE SEQUENCE</scope>
    <source>
        <strain evidence="1">TM448A03295</strain>
    </source>
</reference>
<dbReference type="AlphaFoldDB" id="A0A6H2A0F6"/>